<dbReference type="STRING" id="240015.ACP_0023"/>
<dbReference type="eggNOG" id="COG1629">
    <property type="taxonomic scope" value="Bacteria"/>
</dbReference>
<keyword evidence="6" id="KW-0998">Cell outer membrane</keyword>
<accession>C1F7Y0</accession>
<dbReference type="GO" id="GO:0009279">
    <property type="term" value="C:cell outer membrane"/>
    <property type="evidence" value="ECO:0007669"/>
    <property type="project" value="UniProtKB-SubCell"/>
</dbReference>
<dbReference type="InParanoid" id="C1F7Y0"/>
<keyword evidence="5" id="KW-0472">Membrane</keyword>
<dbReference type="InterPro" id="IPR008969">
    <property type="entry name" value="CarboxyPept-like_regulatory"/>
</dbReference>
<dbReference type="InterPro" id="IPR057601">
    <property type="entry name" value="Oar-like_b-barrel"/>
</dbReference>
<dbReference type="SUPFAM" id="SSF56935">
    <property type="entry name" value="Porins"/>
    <property type="match status" value="1"/>
</dbReference>
<keyword evidence="8" id="KW-0675">Receptor</keyword>
<dbReference type="RefSeq" id="WP_012680434.1">
    <property type="nucleotide sequence ID" value="NC_012483.1"/>
</dbReference>
<keyword evidence="9" id="KW-1185">Reference proteome</keyword>
<sequence length="1206" mass="129636">MNRRIIGLVNLVTARRRGKTAAVGTPAIPAATPARRGSQGTRMALALAILLAAFLCAQPVRAQMSYGGVVGTVTDSTGAIVPGARVVLKNVQTGATQSAMTGTAGNFSFVNLIPDTYQVTVSKSGFKSVTQSGINVQVGGATQANVVLSVGNISQTVTVTASQAGLQTQSASLGGVVQGQQVLEAPLNGRNVNNLLDFVPGVVPGGGTQGSTMSNQGDGQTQAIAYNNYQIGGGFSGQSIFYIDGMEQNIAENNVNPLVPTQDAVQEFRVSTNNVSPEFGGYGGGVVQIVTKSGTNQFHGNLYEYFRNTALDANDWFSNHDGLGKTPLHQNQYGANLGGPIVKNKAFFFFSWEHESLLSSHPSTATVPTTAELQGDFSSDPQTIYDPNTGQPFPGNVIPQNRIDPIALKILQLETPDESHVVQKPFTTNFVASAPTEGYQTQYNARVDIAPTSQDSLFARYVFWNPHNGSSDPFGTKTGLGPTGNYTQEAEVGENHVFNPTTIADVHFGYLENYNFQYILSHGFDMSTISPTYGNIQQESQNASQGILPALGIQGYGVGAAQSTLYWNNNAWELNGSLTKILNRHTIKIGADWRQLLWEAYGYWTYGLNATPFFTASSSSDQTTGNALASFLLGIPSSTVASYGNTEHAFIHSYSFYAMDTYQASKKLTITAGLRWSQPGAFSEENSLDAVLQPDAAVTIGNLNSIQNPVNGQSQPLTGRAALENSAEYPHGRDELLHWKLFAPRLGLAYQITPQTVFRLGYGISYLPPDITQDGPQLSPINRANTTYTNTVGQPLIATVDNPLPNGFVKPGGHTQAALDSLLGSGLWAGLPNVPYAYTQQWNAAVQRALGTNSSLTIAYAGAKGTHLVIASAYTGPGYNRNQLPDQYDSLGTQLLKQVQNPFYGILPSTSVVGGQTVQQGYLLEPHPQYPDGMLQQNARYGSSTYNALQMQYTLHMRHDGIVQVAYTYSKLLSDTDNTSSFLDGQGAQGLPQDNYNLKVEKSLSMQDITNNLVIDYGVDLPFGRGQLYLANAGRLVNSIIGGWRINGITIFRSGTPIAFTAPPNILSQFGGGTAPFGPGQSGIIRPDYVAGCNKSAPGSAHSSQRANEWFNTACFTQPGEFAFGNEQRVDPTIRGDRQANFDTVFSKYFDLPKNAKFKFSAEVFNLFNHPQFGLPNSEAGIPGFGEVTSQINLPRTAQFEGRITF</sequence>
<keyword evidence="4" id="KW-0812">Transmembrane</keyword>
<name>C1F7Y0_ACIC5</name>
<dbReference type="KEGG" id="aca:ACP_0023"/>
<dbReference type="Gene3D" id="2.40.170.20">
    <property type="entry name" value="TonB-dependent receptor, beta-barrel domain"/>
    <property type="match status" value="1"/>
</dbReference>
<evidence type="ECO:0000313" key="8">
    <source>
        <dbReference type="EMBL" id="ACO31375.1"/>
    </source>
</evidence>
<keyword evidence="3" id="KW-1134">Transmembrane beta strand</keyword>
<keyword evidence="2" id="KW-0813">Transport</keyword>
<dbReference type="Gene3D" id="2.60.40.1120">
    <property type="entry name" value="Carboxypeptidase-like, regulatory domain"/>
    <property type="match status" value="1"/>
</dbReference>
<dbReference type="InterPro" id="IPR036942">
    <property type="entry name" value="Beta-barrel_TonB_sf"/>
</dbReference>
<dbReference type="Pfam" id="PF13620">
    <property type="entry name" value="CarboxypepD_reg"/>
    <property type="match status" value="1"/>
</dbReference>
<evidence type="ECO:0000259" key="7">
    <source>
        <dbReference type="Pfam" id="PF25183"/>
    </source>
</evidence>
<dbReference type="Pfam" id="PF25183">
    <property type="entry name" value="OMP_b-brl_4"/>
    <property type="match status" value="1"/>
</dbReference>
<dbReference type="Proteomes" id="UP000002207">
    <property type="component" value="Chromosome"/>
</dbReference>
<evidence type="ECO:0000256" key="1">
    <source>
        <dbReference type="ARBA" id="ARBA00004571"/>
    </source>
</evidence>
<evidence type="ECO:0000313" key="9">
    <source>
        <dbReference type="Proteomes" id="UP000002207"/>
    </source>
</evidence>
<dbReference type="PANTHER" id="PTHR30069">
    <property type="entry name" value="TONB-DEPENDENT OUTER MEMBRANE RECEPTOR"/>
    <property type="match status" value="1"/>
</dbReference>
<dbReference type="GO" id="GO:0044718">
    <property type="term" value="P:siderophore transmembrane transport"/>
    <property type="evidence" value="ECO:0007669"/>
    <property type="project" value="TreeGrafter"/>
</dbReference>
<protein>
    <submittedName>
        <fullName evidence="8">TonB-dependent receptor</fullName>
    </submittedName>
</protein>
<evidence type="ECO:0000256" key="6">
    <source>
        <dbReference type="ARBA" id="ARBA00023237"/>
    </source>
</evidence>
<organism evidence="8 9">
    <name type="scientific">Acidobacterium capsulatum (strain ATCC 51196 / DSM 11244 / BCRC 80197 / JCM 7670 / NBRC 15755 / NCIMB 13165 / 161)</name>
    <dbReference type="NCBI Taxonomy" id="240015"/>
    <lineage>
        <taxon>Bacteria</taxon>
        <taxon>Pseudomonadati</taxon>
        <taxon>Acidobacteriota</taxon>
        <taxon>Terriglobia</taxon>
        <taxon>Terriglobales</taxon>
        <taxon>Acidobacteriaceae</taxon>
        <taxon>Acidobacterium</taxon>
    </lineage>
</organism>
<dbReference type="SUPFAM" id="SSF49464">
    <property type="entry name" value="Carboxypeptidase regulatory domain-like"/>
    <property type="match status" value="1"/>
</dbReference>
<evidence type="ECO:0000256" key="3">
    <source>
        <dbReference type="ARBA" id="ARBA00022452"/>
    </source>
</evidence>
<proteinExistence type="predicted"/>
<dbReference type="InterPro" id="IPR039426">
    <property type="entry name" value="TonB-dep_rcpt-like"/>
</dbReference>
<dbReference type="PANTHER" id="PTHR30069:SF46">
    <property type="entry name" value="OAR PROTEIN"/>
    <property type="match status" value="1"/>
</dbReference>
<dbReference type="HOGENOM" id="CLU_006298_0_0_0"/>
<reference evidence="8 9" key="1">
    <citation type="journal article" date="2009" name="Appl. Environ. Microbiol.">
        <title>Three genomes from the phylum Acidobacteria provide insight into the lifestyles of these microorganisms in soils.</title>
        <authorList>
            <person name="Ward N.L."/>
            <person name="Challacombe J.F."/>
            <person name="Janssen P.H."/>
            <person name="Henrissat B."/>
            <person name="Coutinho P.M."/>
            <person name="Wu M."/>
            <person name="Xie G."/>
            <person name="Haft D.H."/>
            <person name="Sait M."/>
            <person name="Badger J."/>
            <person name="Barabote R.D."/>
            <person name="Bradley B."/>
            <person name="Brettin T.S."/>
            <person name="Brinkac L.M."/>
            <person name="Bruce D."/>
            <person name="Creasy T."/>
            <person name="Daugherty S.C."/>
            <person name="Davidsen T.M."/>
            <person name="DeBoy R.T."/>
            <person name="Detter J.C."/>
            <person name="Dodson R.J."/>
            <person name="Durkin A.S."/>
            <person name="Ganapathy A."/>
            <person name="Gwinn-Giglio M."/>
            <person name="Han C.S."/>
            <person name="Khouri H."/>
            <person name="Kiss H."/>
            <person name="Kothari S.P."/>
            <person name="Madupu R."/>
            <person name="Nelson K.E."/>
            <person name="Nelson W.C."/>
            <person name="Paulsen I."/>
            <person name="Penn K."/>
            <person name="Ren Q."/>
            <person name="Rosovitz M.J."/>
            <person name="Selengut J.D."/>
            <person name="Shrivastava S."/>
            <person name="Sullivan S.A."/>
            <person name="Tapia R."/>
            <person name="Thompson L.S."/>
            <person name="Watkins K.L."/>
            <person name="Yang Q."/>
            <person name="Yu C."/>
            <person name="Zafar N."/>
            <person name="Zhou L."/>
            <person name="Kuske C.R."/>
        </authorList>
    </citation>
    <scope>NUCLEOTIDE SEQUENCE [LARGE SCALE GENOMIC DNA]</scope>
    <source>
        <strain evidence="9">ATCC 51196 / DSM 11244 / BCRC 80197 / JCM 7670 / NBRC 15755 / NCIMB 13165 / 161</strain>
    </source>
</reference>
<gene>
    <name evidence="8" type="ordered locus">ACP_0023</name>
</gene>
<dbReference type="AlphaFoldDB" id="C1F7Y0"/>
<evidence type="ECO:0000256" key="5">
    <source>
        <dbReference type="ARBA" id="ARBA00023136"/>
    </source>
</evidence>
<dbReference type="GO" id="GO:0015344">
    <property type="term" value="F:siderophore uptake transmembrane transporter activity"/>
    <property type="evidence" value="ECO:0007669"/>
    <property type="project" value="TreeGrafter"/>
</dbReference>
<comment type="subcellular location">
    <subcellularLocation>
        <location evidence="1">Cell outer membrane</location>
        <topology evidence="1">Multi-pass membrane protein</topology>
    </subcellularLocation>
</comment>
<evidence type="ECO:0000256" key="2">
    <source>
        <dbReference type="ARBA" id="ARBA00022448"/>
    </source>
</evidence>
<feature type="domain" description="TonB-dependent transporter Oar-like beta-barrel" evidence="7">
    <location>
        <begin position="290"/>
        <end position="1199"/>
    </location>
</feature>
<evidence type="ECO:0000256" key="4">
    <source>
        <dbReference type="ARBA" id="ARBA00022692"/>
    </source>
</evidence>
<dbReference type="EMBL" id="CP001472">
    <property type="protein sequence ID" value="ACO31375.1"/>
    <property type="molecule type" value="Genomic_DNA"/>
</dbReference>